<evidence type="ECO:0000313" key="2">
    <source>
        <dbReference type="Proteomes" id="UP000325577"/>
    </source>
</evidence>
<accession>A0A5J5BKQ1</accession>
<proteinExistence type="predicted"/>
<organism evidence="1 2">
    <name type="scientific">Nyssa sinensis</name>
    <dbReference type="NCBI Taxonomy" id="561372"/>
    <lineage>
        <taxon>Eukaryota</taxon>
        <taxon>Viridiplantae</taxon>
        <taxon>Streptophyta</taxon>
        <taxon>Embryophyta</taxon>
        <taxon>Tracheophyta</taxon>
        <taxon>Spermatophyta</taxon>
        <taxon>Magnoliopsida</taxon>
        <taxon>eudicotyledons</taxon>
        <taxon>Gunneridae</taxon>
        <taxon>Pentapetalae</taxon>
        <taxon>asterids</taxon>
        <taxon>Cornales</taxon>
        <taxon>Nyssaceae</taxon>
        <taxon>Nyssa</taxon>
    </lineage>
</organism>
<reference evidence="1 2" key="1">
    <citation type="submission" date="2019-09" db="EMBL/GenBank/DDBJ databases">
        <title>A chromosome-level genome assembly of the Chinese tupelo Nyssa sinensis.</title>
        <authorList>
            <person name="Yang X."/>
            <person name="Kang M."/>
            <person name="Yang Y."/>
            <person name="Xiong H."/>
            <person name="Wang M."/>
            <person name="Zhang Z."/>
            <person name="Wang Z."/>
            <person name="Wu H."/>
            <person name="Ma T."/>
            <person name="Liu J."/>
            <person name="Xi Z."/>
        </authorList>
    </citation>
    <scope>NUCLEOTIDE SEQUENCE [LARGE SCALE GENOMIC DNA]</scope>
    <source>
        <strain evidence="1">J267</strain>
        <tissue evidence="1">Leaf</tissue>
    </source>
</reference>
<name>A0A5J5BKQ1_9ASTE</name>
<sequence length="82" mass="9641">MTTSRGFRLRDITVRPTIPTSAVYSHSTEFRVESIVSSFLRPKFQCSTLPLVLEKRAREEKEQKLENFVLVFLKSEHTKQKR</sequence>
<dbReference type="AlphaFoldDB" id="A0A5J5BKQ1"/>
<gene>
    <name evidence="1" type="ORF">F0562_023582</name>
</gene>
<protein>
    <submittedName>
        <fullName evidence="1">Uncharacterized protein</fullName>
    </submittedName>
</protein>
<dbReference type="EMBL" id="CM018035">
    <property type="protein sequence ID" value="KAA8542282.1"/>
    <property type="molecule type" value="Genomic_DNA"/>
</dbReference>
<evidence type="ECO:0000313" key="1">
    <source>
        <dbReference type="EMBL" id="KAA8542282.1"/>
    </source>
</evidence>
<keyword evidence="2" id="KW-1185">Reference proteome</keyword>
<dbReference type="Proteomes" id="UP000325577">
    <property type="component" value="Linkage Group LG12"/>
</dbReference>